<dbReference type="AlphaFoldDB" id="A0AA36GNP5"/>
<dbReference type="EMBL" id="CATQJL010000112">
    <property type="protein sequence ID" value="CAJ0595393.1"/>
    <property type="molecule type" value="Genomic_DNA"/>
</dbReference>
<accession>A0AA36GNP5</accession>
<comment type="caution">
    <text evidence="3">The sequence shown here is derived from an EMBL/GenBank/DDBJ whole genome shotgun (WGS) entry which is preliminary data.</text>
</comment>
<dbReference type="EMBL" id="CATQJL010000112">
    <property type="protein sequence ID" value="CAJ0595390.1"/>
    <property type="molecule type" value="Genomic_DNA"/>
</dbReference>
<evidence type="ECO:0000313" key="2">
    <source>
        <dbReference type="EMBL" id="CAJ0595392.1"/>
    </source>
</evidence>
<protein>
    <submittedName>
        <fullName evidence="3">Uncharacterized protein</fullName>
    </submittedName>
</protein>
<dbReference type="EMBL" id="CATQJL010000112">
    <property type="protein sequence ID" value="CAJ0595392.1"/>
    <property type="molecule type" value="Genomic_DNA"/>
</dbReference>
<name>A0AA36GNP5_CYLNA</name>
<dbReference type="Proteomes" id="UP001176961">
    <property type="component" value="Unassembled WGS sequence"/>
</dbReference>
<reference evidence="3" key="1">
    <citation type="submission" date="2023-07" db="EMBL/GenBank/DDBJ databases">
        <authorList>
            <consortium name="CYATHOMIX"/>
        </authorList>
    </citation>
    <scope>NUCLEOTIDE SEQUENCE</scope>
    <source>
        <strain evidence="3">N/A</strain>
    </source>
</reference>
<organism evidence="3 4">
    <name type="scientific">Cylicocyclus nassatus</name>
    <name type="common">Nematode worm</name>
    <dbReference type="NCBI Taxonomy" id="53992"/>
    <lineage>
        <taxon>Eukaryota</taxon>
        <taxon>Metazoa</taxon>
        <taxon>Ecdysozoa</taxon>
        <taxon>Nematoda</taxon>
        <taxon>Chromadorea</taxon>
        <taxon>Rhabditida</taxon>
        <taxon>Rhabditina</taxon>
        <taxon>Rhabditomorpha</taxon>
        <taxon>Strongyloidea</taxon>
        <taxon>Strongylidae</taxon>
        <taxon>Cylicocyclus</taxon>
    </lineage>
</organism>
<evidence type="ECO:0000313" key="1">
    <source>
        <dbReference type="EMBL" id="CAJ0595390.1"/>
    </source>
</evidence>
<evidence type="ECO:0000313" key="4">
    <source>
        <dbReference type="Proteomes" id="UP001176961"/>
    </source>
</evidence>
<proteinExistence type="predicted"/>
<keyword evidence="4" id="KW-1185">Reference proteome</keyword>
<gene>
    <name evidence="1" type="ORF">CYNAS_LOCUS7373</name>
    <name evidence="2" type="ORF">CYNAS_LOCUS7375</name>
    <name evidence="3" type="ORF">CYNAS_LOCUS7376</name>
</gene>
<evidence type="ECO:0000313" key="3">
    <source>
        <dbReference type="EMBL" id="CAJ0595393.1"/>
    </source>
</evidence>
<sequence>MDSESSKKFSPHAVEYKGKLSKEAAKCHYCGMHPCDRMFRLVVNESESVMAVLQANIDFLAMPNNAVKEFVDQVLTSSGTLALGCAMEHATDGFDYVLCVLSSTCYVQEKGRDSENAVPEKCIPFCRRR</sequence>